<keyword evidence="4" id="KW-0747">Spliceosome</keyword>
<protein>
    <submittedName>
        <fullName evidence="8">PRP38 family protein</fullName>
    </submittedName>
</protein>
<evidence type="ECO:0000313" key="8">
    <source>
        <dbReference type="EMBL" id="PFH34818.1"/>
    </source>
</evidence>
<dbReference type="AlphaFoldDB" id="A0A2A9M8L3"/>
<dbReference type="GO" id="GO:0006397">
    <property type="term" value="P:mRNA processing"/>
    <property type="evidence" value="ECO:0007669"/>
    <property type="project" value="UniProtKB-KW"/>
</dbReference>
<proteinExistence type="inferred from homology"/>
<comment type="similarity">
    <text evidence="2">Belongs to the PRP38 family.</text>
</comment>
<comment type="caution">
    <text evidence="8">The sequence shown here is derived from an EMBL/GenBank/DDBJ whole genome shotgun (WGS) entry which is preliminary data.</text>
</comment>
<dbReference type="PANTHER" id="PTHR23142">
    <property type="entry name" value="PRE-MRNA-SPLICING FACTOR 38A-RELATED"/>
    <property type="match status" value="1"/>
</dbReference>
<dbReference type="KEGG" id="bbes:BESB_068510"/>
<gene>
    <name evidence="8" type="ORF">BESB_068510</name>
</gene>
<dbReference type="InterPro" id="IPR005037">
    <property type="entry name" value="PRP38"/>
</dbReference>
<feature type="compositionally biased region" description="Polar residues" evidence="7">
    <location>
        <begin position="506"/>
        <end position="520"/>
    </location>
</feature>
<evidence type="ECO:0000313" key="9">
    <source>
        <dbReference type="Proteomes" id="UP000224006"/>
    </source>
</evidence>
<dbReference type="STRING" id="94643.A0A2A9M8L3"/>
<dbReference type="GO" id="GO:0005681">
    <property type="term" value="C:spliceosomal complex"/>
    <property type="evidence" value="ECO:0007669"/>
    <property type="project" value="UniProtKB-KW"/>
</dbReference>
<evidence type="ECO:0000256" key="4">
    <source>
        <dbReference type="ARBA" id="ARBA00022728"/>
    </source>
</evidence>
<keyword evidence="9" id="KW-1185">Reference proteome</keyword>
<evidence type="ECO:0000256" key="1">
    <source>
        <dbReference type="ARBA" id="ARBA00004123"/>
    </source>
</evidence>
<evidence type="ECO:0000256" key="6">
    <source>
        <dbReference type="ARBA" id="ARBA00023242"/>
    </source>
</evidence>
<keyword evidence="3" id="KW-0507">mRNA processing</keyword>
<feature type="compositionally biased region" description="Basic and acidic residues" evidence="7">
    <location>
        <begin position="444"/>
        <end position="461"/>
    </location>
</feature>
<keyword evidence="5" id="KW-0508">mRNA splicing</keyword>
<evidence type="ECO:0000256" key="2">
    <source>
        <dbReference type="ARBA" id="ARBA00006164"/>
    </source>
</evidence>
<feature type="compositionally biased region" description="Basic and acidic residues" evidence="7">
    <location>
        <begin position="477"/>
        <end position="493"/>
    </location>
</feature>
<evidence type="ECO:0000256" key="7">
    <source>
        <dbReference type="SAM" id="MobiDB-lite"/>
    </source>
</evidence>
<dbReference type="GO" id="GO:0008380">
    <property type="term" value="P:RNA splicing"/>
    <property type="evidence" value="ECO:0007669"/>
    <property type="project" value="UniProtKB-KW"/>
</dbReference>
<dbReference type="VEuPathDB" id="ToxoDB:BESB_068510"/>
<dbReference type="Proteomes" id="UP000224006">
    <property type="component" value="Chromosome VI"/>
</dbReference>
<dbReference type="Pfam" id="PF03371">
    <property type="entry name" value="PRP38"/>
    <property type="match status" value="1"/>
</dbReference>
<feature type="region of interest" description="Disordered" evidence="7">
    <location>
        <begin position="383"/>
        <end position="621"/>
    </location>
</feature>
<keyword evidence="6" id="KW-0539">Nucleus</keyword>
<evidence type="ECO:0000256" key="3">
    <source>
        <dbReference type="ARBA" id="ARBA00022664"/>
    </source>
</evidence>
<name>A0A2A9M8L3_BESBE</name>
<feature type="compositionally biased region" description="Basic residues" evidence="7">
    <location>
        <begin position="387"/>
        <end position="396"/>
    </location>
</feature>
<sequence length="621" mass="68873">MYPYPSPYGATPSILPALQGPPTGSCVPHSAPGGAPGVVLGPPTGAPAIPGAATAVAAPGAAGASAGGMSGAGVQSVMAMEGEEDGGDTWAVNRCHLHTKPQLHCKFCRKYKSFAQQLGILQKRELRQQEDDDVQKRNMVEMTDTTTFNVNALLRSNILASEYFKSLHELKTVPEVVEEIVQYAQHAEPYCSGSSRAPSTLFCCLYKLFTMKLANKQLEQLLDNYDSPYVRCTGFLYLRYVHPPEKLWKWFEPYFLDDEEFAASADPKRTTTIGEYVESLLTEDKYFNTVLPRLPVKVKNLYGTQVMAMDEHRKRKAHNMQDINRFVPGAAVQACSKGDWLEGEIISVDLESRPGGAWVQLEDGSEELIDLGLVILIESLKKESKKEKKSKKHKREVHYSREGHGSHRHSDDDERRRRSRSRSGSRGGDRERRRDKHASHRRHRDGEEREASGRSDRGDRHKGSKRHSRSGSPRARTQHDLLKEFRRKEREKALATGKDYARRPTSYKSSLSSRLTNAPHSQSSRTHVSSSARKSERSPSRGRGGSKRPVQSSEREGARAPASSASSEAAAAAAPKQPSQEHLKKVQQLMERYSRPGAGAAGGAPRTQDGDLPEVMRLGGR</sequence>
<reference evidence="8 9" key="1">
    <citation type="submission" date="2017-09" db="EMBL/GenBank/DDBJ databases">
        <title>Genome sequencing of Besnoitia besnoiti strain Bb-Ger1.</title>
        <authorList>
            <person name="Schares G."/>
            <person name="Venepally P."/>
            <person name="Lorenzi H.A."/>
        </authorList>
    </citation>
    <scope>NUCLEOTIDE SEQUENCE [LARGE SCALE GENOMIC DNA]</scope>
    <source>
        <strain evidence="8 9">Bb-Ger1</strain>
    </source>
</reference>
<comment type="subcellular location">
    <subcellularLocation>
        <location evidence="1">Nucleus</location>
    </subcellularLocation>
</comment>
<feature type="compositionally biased region" description="Basic and acidic residues" evidence="7">
    <location>
        <begin position="397"/>
        <end position="416"/>
    </location>
</feature>
<evidence type="ECO:0000256" key="5">
    <source>
        <dbReference type="ARBA" id="ARBA00023187"/>
    </source>
</evidence>
<organism evidence="8 9">
    <name type="scientific">Besnoitia besnoiti</name>
    <name type="common">Apicomplexan protozoan</name>
    <dbReference type="NCBI Taxonomy" id="94643"/>
    <lineage>
        <taxon>Eukaryota</taxon>
        <taxon>Sar</taxon>
        <taxon>Alveolata</taxon>
        <taxon>Apicomplexa</taxon>
        <taxon>Conoidasida</taxon>
        <taxon>Coccidia</taxon>
        <taxon>Eucoccidiorida</taxon>
        <taxon>Eimeriorina</taxon>
        <taxon>Sarcocystidae</taxon>
        <taxon>Besnoitia</taxon>
    </lineage>
</organism>
<dbReference type="GeneID" id="40311777"/>
<accession>A0A2A9M8L3</accession>
<dbReference type="OrthoDB" id="3881at2759"/>
<feature type="compositionally biased region" description="Basic residues" evidence="7">
    <location>
        <begin position="433"/>
        <end position="443"/>
    </location>
</feature>
<feature type="compositionally biased region" description="Low complexity" evidence="7">
    <location>
        <begin position="521"/>
        <end position="532"/>
    </location>
</feature>
<feature type="compositionally biased region" description="Low complexity" evidence="7">
    <location>
        <begin position="559"/>
        <end position="575"/>
    </location>
</feature>
<dbReference type="EMBL" id="NWUJ01000006">
    <property type="protein sequence ID" value="PFH34818.1"/>
    <property type="molecule type" value="Genomic_DNA"/>
</dbReference>
<dbReference type="RefSeq" id="XP_029218827.1">
    <property type="nucleotide sequence ID" value="XM_029365244.1"/>
</dbReference>